<feature type="chain" id="PRO_5026019056" description="Opacity protein and related surface antigens" evidence="1">
    <location>
        <begin position="25"/>
        <end position="291"/>
    </location>
</feature>
<sequence>MKIIVLSLTCFIISIVSISGNAQAIKHDKQATDKFDKQVNPLPYGYVRGEIGYSFSRNGDVHVNQNDWTVTNEGYNNDFGGSALFGFGLGIYSSSVLSIGLSAQNRSDFDYSKHQTIKGSPDANPNLFFPDLNGWTRKFDLENQSYMFDVFLNRAGKASQHLYELKGLSIIPYLGGSIGLSVNKVSDFHTETNSQDQAGSFVFDRSRVIMTPKSFKTFAWQIQAGIDIPVRESVLASIGYRYFDGGNFKSNSYTIDSLDNGSGERTFLYNISPWKAKLRSNEVVASITVLI</sequence>
<protein>
    <recommendedName>
        <fullName evidence="4">Opacity protein and related surface antigens</fullName>
    </recommendedName>
</protein>
<dbReference type="EMBL" id="AP022839">
    <property type="protein sequence ID" value="BCA94445.1"/>
    <property type="molecule type" value="Genomic_DNA"/>
</dbReference>
<dbReference type="KEGG" id="lant:TUM19329_08060"/>
<dbReference type="Proteomes" id="UP000502894">
    <property type="component" value="Chromosome"/>
</dbReference>
<keyword evidence="3" id="KW-1185">Reference proteome</keyword>
<organism evidence="2 3">
    <name type="scientific">Legionella antarctica</name>
    <dbReference type="NCBI Taxonomy" id="2708020"/>
    <lineage>
        <taxon>Bacteria</taxon>
        <taxon>Pseudomonadati</taxon>
        <taxon>Pseudomonadota</taxon>
        <taxon>Gammaproteobacteria</taxon>
        <taxon>Legionellales</taxon>
        <taxon>Legionellaceae</taxon>
        <taxon>Legionella</taxon>
    </lineage>
</organism>
<dbReference type="RefSeq" id="WP_173236341.1">
    <property type="nucleotide sequence ID" value="NZ_AP022839.1"/>
</dbReference>
<dbReference type="Gene3D" id="2.40.160.20">
    <property type="match status" value="1"/>
</dbReference>
<evidence type="ECO:0008006" key="4">
    <source>
        <dbReference type="Google" id="ProtNLM"/>
    </source>
</evidence>
<name>A0A6F8T1B1_9GAMM</name>
<evidence type="ECO:0000313" key="3">
    <source>
        <dbReference type="Proteomes" id="UP000502894"/>
    </source>
</evidence>
<evidence type="ECO:0000256" key="1">
    <source>
        <dbReference type="SAM" id="SignalP"/>
    </source>
</evidence>
<keyword evidence="1" id="KW-0732">Signal</keyword>
<feature type="signal peptide" evidence="1">
    <location>
        <begin position="1"/>
        <end position="24"/>
    </location>
</feature>
<reference evidence="2" key="1">
    <citation type="journal article" date="2020" name="Microbiol. Resour. Announc.">
        <title>Complete Genome Sequence of Novel Psychrotolerant Legionella Strain TUM19329, Isolated from Antarctic Lake Sediment.</title>
        <authorList>
            <person name="Shimada S."/>
            <person name="Nakai R."/>
            <person name="Aoki K."/>
            <person name="Shimoeda N."/>
            <person name="Ohno G."/>
            <person name="Miyazaki Y."/>
            <person name="Kudoh S."/>
            <person name="Imura S."/>
            <person name="Watanabe K."/>
            <person name="Ishii Y."/>
            <person name="Tateda K."/>
        </authorList>
    </citation>
    <scope>NUCLEOTIDE SEQUENCE [LARGE SCALE GENOMIC DNA]</scope>
    <source>
        <strain evidence="2">TUM19329</strain>
    </source>
</reference>
<accession>A0A6F8T1B1</accession>
<dbReference type="AlphaFoldDB" id="A0A6F8T1B1"/>
<gene>
    <name evidence="2" type="ORF">TUM19329_08060</name>
</gene>
<dbReference type="SUPFAM" id="SSF56925">
    <property type="entry name" value="OMPA-like"/>
    <property type="match status" value="1"/>
</dbReference>
<proteinExistence type="predicted"/>
<dbReference type="InterPro" id="IPR011250">
    <property type="entry name" value="OMP/PagP_B-barrel"/>
</dbReference>
<evidence type="ECO:0000313" key="2">
    <source>
        <dbReference type="EMBL" id="BCA94445.1"/>
    </source>
</evidence>